<evidence type="ECO:0000256" key="6">
    <source>
        <dbReference type="PIRSR" id="PIRSR005096-1"/>
    </source>
</evidence>
<dbReference type="Pfam" id="PF01263">
    <property type="entry name" value="Aldose_epim"/>
    <property type="match status" value="1"/>
</dbReference>
<dbReference type="PANTHER" id="PTHR10091">
    <property type="entry name" value="ALDOSE-1-EPIMERASE"/>
    <property type="match status" value="1"/>
</dbReference>
<dbReference type="GO" id="GO:0006006">
    <property type="term" value="P:glucose metabolic process"/>
    <property type="evidence" value="ECO:0007669"/>
    <property type="project" value="TreeGrafter"/>
</dbReference>
<dbReference type="EMBL" id="QWJJ01000007">
    <property type="protein sequence ID" value="RII38853.1"/>
    <property type="molecule type" value="Genomic_DNA"/>
</dbReference>
<accession>A0A399J0A6</accession>
<gene>
    <name evidence="9" type="ORF">DL237_09160</name>
</gene>
<dbReference type="InterPro" id="IPR014718">
    <property type="entry name" value="GH-type_carb-bd"/>
</dbReference>
<dbReference type="Proteomes" id="UP000265848">
    <property type="component" value="Unassembled WGS sequence"/>
</dbReference>
<keyword evidence="10" id="KW-1185">Reference proteome</keyword>
<dbReference type="InterPro" id="IPR008183">
    <property type="entry name" value="Aldose_1/G6P_1-epimerase"/>
</dbReference>
<keyword evidence="3 5" id="KW-0413">Isomerase</keyword>
<dbReference type="PANTHER" id="PTHR10091:SF0">
    <property type="entry name" value="GALACTOSE MUTAROTASE"/>
    <property type="match status" value="1"/>
</dbReference>
<evidence type="ECO:0000256" key="3">
    <source>
        <dbReference type="ARBA" id="ARBA00023235"/>
    </source>
</evidence>
<feature type="active site" description="Proton acceptor" evidence="6">
    <location>
        <position position="293"/>
    </location>
</feature>
<name>A0A399J0A6_9RHOB</name>
<comment type="pathway">
    <text evidence="1 5">Carbohydrate metabolism; hexose metabolism.</text>
</comment>
<dbReference type="EC" id="5.1.3.3" evidence="5"/>
<sequence>MMTDVFGTLPDGDTVERVTITDGHLRAHLISYGATLQDLRLTGIAHPLVLGTQTLEDYFVNLRFFGATVGRYANRIAGGRFSIGGATCQTDLNEKNRTTLHGGAKGLGAVNWQIESASDVAVTFVAEQPDGHMGFPGALVARTTYRIAHGALEIEMSATCDKTCPISIANHSYFNLDGTDDVTAHMLSVAAENYLPVDERMIPTGQIAPVAGTKFDFRTPRAIGLAGYDHNFCLTPGDGLREVAVLTGTNGLTLRLETDAPGLQVYDAQHLTAEGQPGLDGRRYTTHAGLAMETQMWPDAPNQPGFPDALVPAGKTYRSRNRLTFTA</sequence>
<evidence type="ECO:0000313" key="10">
    <source>
        <dbReference type="Proteomes" id="UP000265848"/>
    </source>
</evidence>
<organism evidence="9 10">
    <name type="scientific">Pseudooceanicola sediminis</name>
    <dbReference type="NCBI Taxonomy" id="2211117"/>
    <lineage>
        <taxon>Bacteria</taxon>
        <taxon>Pseudomonadati</taxon>
        <taxon>Pseudomonadota</taxon>
        <taxon>Alphaproteobacteria</taxon>
        <taxon>Rhodobacterales</taxon>
        <taxon>Paracoccaceae</taxon>
        <taxon>Pseudooceanicola</taxon>
    </lineage>
</organism>
<dbReference type="NCBIfam" id="NF008277">
    <property type="entry name" value="PRK11055.1"/>
    <property type="match status" value="1"/>
</dbReference>
<dbReference type="UniPathway" id="UPA00242"/>
<dbReference type="AlphaFoldDB" id="A0A399J0A6"/>
<dbReference type="InterPro" id="IPR047215">
    <property type="entry name" value="Galactose_mutarotase-like"/>
</dbReference>
<feature type="active site" description="Proton donor" evidence="6">
    <location>
        <position position="171"/>
    </location>
</feature>
<evidence type="ECO:0000256" key="8">
    <source>
        <dbReference type="PIRSR" id="PIRSR005096-3"/>
    </source>
</evidence>
<dbReference type="GO" id="GO:0005737">
    <property type="term" value="C:cytoplasm"/>
    <property type="evidence" value="ECO:0007669"/>
    <property type="project" value="TreeGrafter"/>
</dbReference>
<feature type="binding site" evidence="8">
    <location>
        <begin position="74"/>
        <end position="75"/>
    </location>
    <ligand>
        <name>beta-D-galactose</name>
        <dbReference type="ChEBI" id="CHEBI:27667"/>
    </ligand>
</feature>
<dbReference type="Gene3D" id="2.70.98.10">
    <property type="match status" value="1"/>
</dbReference>
<protein>
    <recommendedName>
        <fullName evidence="5">Aldose 1-epimerase</fullName>
        <ecNumber evidence="5">5.1.3.3</ecNumber>
    </recommendedName>
</protein>
<comment type="caution">
    <text evidence="9">The sequence shown here is derived from an EMBL/GenBank/DDBJ whole genome shotgun (WGS) entry which is preliminary data.</text>
</comment>
<evidence type="ECO:0000256" key="7">
    <source>
        <dbReference type="PIRSR" id="PIRSR005096-2"/>
    </source>
</evidence>
<dbReference type="SUPFAM" id="SSF74650">
    <property type="entry name" value="Galactose mutarotase-like"/>
    <property type="match status" value="1"/>
</dbReference>
<evidence type="ECO:0000256" key="2">
    <source>
        <dbReference type="ARBA" id="ARBA00006206"/>
    </source>
</evidence>
<dbReference type="GO" id="GO:0033499">
    <property type="term" value="P:galactose catabolic process via UDP-galactose, Leloir pathway"/>
    <property type="evidence" value="ECO:0007669"/>
    <property type="project" value="TreeGrafter"/>
</dbReference>
<dbReference type="GO" id="GO:0030246">
    <property type="term" value="F:carbohydrate binding"/>
    <property type="evidence" value="ECO:0007669"/>
    <property type="project" value="InterPro"/>
</dbReference>
<dbReference type="CDD" id="cd09019">
    <property type="entry name" value="galactose_mutarotase_like"/>
    <property type="match status" value="1"/>
</dbReference>
<evidence type="ECO:0000256" key="4">
    <source>
        <dbReference type="ARBA" id="ARBA00023277"/>
    </source>
</evidence>
<dbReference type="PIRSF" id="PIRSF005096">
    <property type="entry name" value="GALM"/>
    <property type="match status" value="1"/>
</dbReference>
<feature type="binding site" evidence="7">
    <location>
        <position position="229"/>
    </location>
    <ligand>
        <name>beta-D-galactose</name>
        <dbReference type="ChEBI" id="CHEBI:27667"/>
    </ligand>
</feature>
<dbReference type="GO" id="GO:0004034">
    <property type="term" value="F:aldose 1-epimerase activity"/>
    <property type="evidence" value="ECO:0007669"/>
    <property type="project" value="UniProtKB-EC"/>
</dbReference>
<reference evidence="9 10" key="1">
    <citation type="submission" date="2018-08" db="EMBL/GenBank/DDBJ databases">
        <title>Pseudooceanicola sediminis CY03 in the family Rhodobacteracea.</title>
        <authorList>
            <person name="Zhang Y.-J."/>
        </authorList>
    </citation>
    <scope>NUCLEOTIDE SEQUENCE [LARGE SCALE GENOMIC DNA]</scope>
    <source>
        <strain evidence="9 10">CY03</strain>
    </source>
</reference>
<dbReference type="OrthoDB" id="9779408at2"/>
<dbReference type="InterPro" id="IPR015443">
    <property type="entry name" value="Aldose_1-epimerase"/>
</dbReference>
<proteinExistence type="inferred from homology"/>
<keyword evidence="4 5" id="KW-0119">Carbohydrate metabolism</keyword>
<evidence type="ECO:0000256" key="5">
    <source>
        <dbReference type="PIRNR" id="PIRNR005096"/>
    </source>
</evidence>
<dbReference type="InterPro" id="IPR011013">
    <property type="entry name" value="Gal_mutarotase_sf_dom"/>
</dbReference>
<comment type="catalytic activity">
    <reaction evidence="5">
        <text>alpha-D-glucose = beta-D-glucose</text>
        <dbReference type="Rhea" id="RHEA:10264"/>
        <dbReference type="ChEBI" id="CHEBI:15903"/>
        <dbReference type="ChEBI" id="CHEBI:17925"/>
        <dbReference type="EC" id="5.1.3.3"/>
    </reaction>
</comment>
<evidence type="ECO:0000256" key="1">
    <source>
        <dbReference type="ARBA" id="ARBA00005028"/>
    </source>
</evidence>
<feature type="binding site" evidence="8">
    <location>
        <begin position="171"/>
        <end position="173"/>
    </location>
    <ligand>
        <name>beta-D-galactose</name>
        <dbReference type="ChEBI" id="CHEBI:27667"/>
    </ligand>
</feature>
<comment type="similarity">
    <text evidence="2 5">Belongs to the aldose epimerase family.</text>
</comment>
<dbReference type="RefSeq" id="WP_119398763.1">
    <property type="nucleotide sequence ID" value="NZ_QWJJ01000007.1"/>
</dbReference>
<evidence type="ECO:0000313" key="9">
    <source>
        <dbReference type="EMBL" id="RII38853.1"/>
    </source>
</evidence>